<feature type="compositionally biased region" description="Basic and acidic residues" evidence="1">
    <location>
        <begin position="97"/>
        <end position="109"/>
    </location>
</feature>
<dbReference type="EMBL" id="JAACNO010001866">
    <property type="protein sequence ID" value="KAF4137078.1"/>
    <property type="molecule type" value="Genomic_DNA"/>
</dbReference>
<feature type="compositionally biased region" description="Basic and acidic residues" evidence="1">
    <location>
        <begin position="16"/>
        <end position="56"/>
    </location>
</feature>
<proteinExistence type="predicted"/>
<gene>
    <name evidence="2" type="ORF">GN958_ATG13724</name>
</gene>
<feature type="region of interest" description="Disordered" evidence="1">
    <location>
        <begin position="1"/>
        <end position="124"/>
    </location>
</feature>
<protein>
    <submittedName>
        <fullName evidence="2">Uncharacterized protein</fullName>
    </submittedName>
</protein>
<feature type="compositionally biased region" description="Polar residues" evidence="1">
    <location>
        <begin position="82"/>
        <end position="96"/>
    </location>
</feature>
<evidence type="ECO:0000313" key="3">
    <source>
        <dbReference type="Proteomes" id="UP000704712"/>
    </source>
</evidence>
<evidence type="ECO:0000256" key="1">
    <source>
        <dbReference type="SAM" id="MobiDB-lite"/>
    </source>
</evidence>
<organism evidence="2 3">
    <name type="scientific">Phytophthora infestans</name>
    <name type="common">Potato late blight agent</name>
    <name type="synonym">Botrytis infestans</name>
    <dbReference type="NCBI Taxonomy" id="4787"/>
    <lineage>
        <taxon>Eukaryota</taxon>
        <taxon>Sar</taxon>
        <taxon>Stramenopiles</taxon>
        <taxon>Oomycota</taxon>
        <taxon>Peronosporomycetes</taxon>
        <taxon>Peronosporales</taxon>
        <taxon>Peronosporaceae</taxon>
        <taxon>Phytophthora</taxon>
    </lineage>
</organism>
<name>A0A8S9UFD2_PHYIN</name>
<sequence>MGEGATSVDNLPVKGRASEAEEQKTDTEEGPEPKQPEDGDEGRRQDGADGRRRYGPDDESDCGSPKRTTNSFGMTDECARSSGRQTMLKNALVTNQETDKKQEKTEPEQQSRMNAPPPEAGTLP</sequence>
<evidence type="ECO:0000313" key="2">
    <source>
        <dbReference type="EMBL" id="KAF4137078.1"/>
    </source>
</evidence>
<dbReference type="AlphaFoldDB" id="A0A8S9UFD2"/>
<reference evidence="2" key="1">
    <citation type="submission" date="2020-03" db="EMBL/GenBank/DDBJ databases">
        <title>Hybrid Assembly of Korean Phytophthora infestans isolates.</title>
        <authorList>
            <person name="Prokchorchik M."/>
            <person name="Lee Y."/>
            <person name="Seo J."/>
            <person name="Cho J.-H."/>
            <person name="Park Y.-E."/>
            <person name="Jang D.-C."/>
            <person name="Im J.-S."/>
            <person name="Choi J.-G."/>
            <person name="Park H.-J."/>
            <person name="Lee G.-B."/>
            <person name="Lee Y.-G."/>
            <person name="Hong S.-Y."/>
            <person name="Cho K."/>
            <person name="Sohn K.H."/>
        </authorList>
    </citation>
    <scope>NUCLEOTIDE SEQUENCE</scope>
    <source>
        <strain evidence="2">KR_2_A2</strain>
    </source>
</reference>
<comment type="caution">
    <text evidence="2">The sequence shown here is derived from an EMBL/GenBank/DDBJ whole genome shotgun (WGS) entry which is preliminary data.</text>
</comment>
<feature type="compositionally biased region" description="Pro residues" evidence="1">
    <location>
        <begin position="115"/>
        <end position="124"/>
    </location>
</feature>
<dbReference type="Proteomes" id="UP000704712">
    <property type="component" value="Unassembled WGS sequence"/>
</dbReference>
<accession>A0A8S9UFD2</accession>